<proteinExistence type="predicted"/>
<dbReference type="RefSeq" id="WP_110502213.1">
    <property type="nucleotide sequence ID" value="NZ_QJVD01000021.1"/>
</dbReference>
<accession>A0A2V5L3B1</accession>
<dbReference type="AlphaFoldDB" id="A0A2V5L3B1"/>
<dbReference type="EMBL" id="QJVD01000021">
    <property type="protein sequence ID" value="PYI65759.1"/>
    <property type="molecule type" value="Genomic_DNA"/>
</dbReference>
<gene>
    <name evidence="1" type="ORF">CVV68_17095</name>
</gene>
<evidence type="ECO:0000313" key="1">
    <source>
        <dbReference type="EMBL" id="PYI65759.1"/>
    </source>
</evidence>
<sequence>MLLEFQVVMLCGLNPQNGWRRYVGPQIDNDKFTVINTWHPSPSALKQDGKGNALRVALAHAVKIAAAPELVKDSRGSVGRQWQNKTDRPRMKSTLPCLPGTLEYFPTS</sequence>
<organism evidence="1 2">
    <name type="scientific">Arthrobacter livingstonensis</name>
    <dbReference type="NCBI Taxonomy" id="670078"/>
    <lineage>
        <taxon>Bacteria</taxon>
        <taxon>Bacillati</taxon>
        <taxon>Actinomycetota</taxon>
        <taxon>Actinomycetes</taxon>
        <taxon>Micrococcales</taxon>
        <taxon>Micrococcaceae</taxon>
        <taxon>Arthrobacter</taxon>
    </lineage>
</organism>
<protein>
    <submittedName>
        <fullName evidence="1">Uncharacterized protein</fullName>
    </submittedName>
</protein>
<keyword evidence="2" id="KW-1185">Reference proteome</keyword>
<reference evidence="1 2" key="1">
    <citation type="submission" date="2018-05" db="EMBL/GenBank/DDBJ databases">
        <title>Genetic diversity of glacier-inhabiting Cryobacterium bacteria in China and description of Cryobacterium mengkeensis sp. nov. and Arthrobacter glacialis sp. nov.</title>
        <authorList>
            <person name="Liu Q."/>
            <person name="Xin Y.-H."/>
        </authorList>
    </citation>
    <scope>NUCLEOTIDE SEQUENCE [LARGE SCALE GENOMIC DNA]</scope>
    <source>
        <strain evidence="1 2">LI2</strain>
    </source>
</reference>
<name>A0A2V5L3B1_9MICC</name>
<dbReference type="Proteomes" id="UP000247832">
    <property type="component" value="Unassembled WGS sequence"/>
</dbReference>
<comment type="caution">
    <text evidence="1">The sequence shown here is derived from an EMBL/GenBank/DDBJ whole genome shotgun (WGS) entry which is preliminary data.</text>
</comment>
<evidence type="ECO:0000313" key="2">
    <source>
        <dbReference type="Proteomes" id="UP000247832"/>
    </source>
</evidence>